<dbReference type="PANTHER" id="PTHR12110">
    <property type="entry name" value="HYDROXYPYRUVATE ISOMERASE"/>
    <property type="match status" value="1"/>
</dbReference>
<dbReference type="Gene3D" id="3.20.20.150">
    <property type="entry name" value="Divalent-metal-dependent TIM barrel enzymes"/>
    <property type="match status" value="1"/>
</dbReference>
<sequence>MKLSFNTWVYSSFPVWVPAYPLDEVIRRLARIGYDGIEIGAAAPHAFPDYLTRDRIAEIRGLLDDNGIACSSMLPAPGGGPGFNVASPDPAERAAAIDQYKKVADLCHAWGAPTLMYVAGWQIFGTDRRQAWDWSATALKQIADHAGSDLTVAVEPTSADSNLIDSCDDVIQIIEQVERPNVAAMFDTYHTLYRNEVPTDYVHRLGSRLKHVHLADVNRDPPGSGVVDYPSLIEALKANGYEGYLTMEIGFNRRNVEPDDLARRALTYLKTII</sequence>
<gene>
    <name evidence="2" type="ORF">GE300_21080</name>
</gene>
<comment type="caution">
    <text evidence="2">The sequence shown here is derived from an EMBL/GenBank/DDBJ whole genome shotgun (WGS) entry which is preliminary data.</text>
</comment>
<dbReference type="InterPro" id="IPR036237">
    <property type="entry name" value="Xyl_isomerase-like_sf"/>
</dbReference>
<name>A0A6L5Z7C3_9RHOB</name>
<proteinExistence type="predicted"/>
<dbReference type="RefSeq" id="WP_154449512.1">
    <property type="nucleotide sequence ID" value="NZ_WIND01000036.1"/>
</dbReference>
<dbReference type="SUPFAM" id="SSF51658">
    <property type="entry name" value="Xylose isomerase-like"/>
    <property type="match status" value="1"/>
</dbReference>
<evidence type="ECO:0000259" key="1">
    <source>
        <dbReference type="Pfam" id="PF01261"/>
    </source>
</evidence>
<evidence type="ECO:0000313" key="3">
    <source>
        <dbReference type="Proteomes" id="UP000474957"/>
    </source>
</evidence>
<reference evidence="2 3" key="1">
    <citation type="submission" date="2019-10" db="EMBL/GenBank/DDBJ databases">
        <title>Cognatihalovulum marinum gen. nov. sp. nov., a new member of the family Rhodobacteraceae isolated from deep seawater of the Northwest Indian Ocean.</title>
        <authorList>
            <person name="Ruan C."/>
            <person name="Wang J."/>
            <person name="Zheng X."/>
            <person name="Song L."/>
            <person name="Zhu Y."/>
            <person name="Huang Y."/>
            <person name="Lu Z."/>
            <person name="Du W."/>
            <person name="Huang L."/>
            <person name="Dai X."/>
        </authorList>
    </citation>
    <scope>NUCLEOTIDE SEQUENCE [LARGE SCALE GENOMIC DNA]</scope>
    <source>
        <strain evidence="2 3">2CG4</strain>
    </source>
</reference>
<keyword evidence="3" id="KW-1185">Reference proteome</keyword>
<dbReference type="Proteomes" id="UP000474957">
    <property type="component" value="Unassembled WGS sequence"/>
</dbReference>
<dbReference type="EMBL" id="WIND01000036">
    <property type="protein sequence ID" value="MSU92050.1"/>
    <property type="molecule type" value="Genomic_DNA"/>
</dbReference>
<dbReference type="InterPro" id="IPR050312">
    <property type="entry name" value="IolE/XylAMocC-like"/>
</dbReference>
<dbReference type="Pfam" id="PF01261">
    <property type="entry name" value="AP_endonuc_2"/>
    <property type="match status" value="1"/>
</dbReference>
<dbReference type="InterPro" id="IPR013022">
    <property type="entry name" value="Xyl_isomerase-like_TIM-brl"/>
</dbReference>
<evidence type="ECO:0000313" key="2">
    <source>
        <dbReference type="EMBL" id="MSU92050.1"/>
    </source>
</evidence>
<feature type="domain" description="Xylose isomerase-like TIM barrel" evidence="1">
    <location>
        <begin position="27"/>
        <end position="271"/>
    </location>
</feature>
<organism evidence="2 3">
    <name type="scientific">Halovulum marinum</name>
    <dbReference type="NCBI Taxonomy" id="2662447"/>
    <lineage>
        <taxon>Bacteria</taxon>
        <taxon>Pseudomonadati</taxon>
        <taxon>Pseudomonadota</taxon>
        <taxon>Alphaproteobacteria</taxon>
        <taxon>Rhodobacterales</taxon>
        <taxon>Paracoccaceae</taxon>
        <taxon>Halovulum</taxon>
    </lineage>
</organism>
<accession>A0A6L5Z7C3</accession>
<dbReference type="AlphaFoldDB" id="A0A6L5Z7C3"/>
<protein>
    <submittedName>
        <fullName evidence="2">TIM barrel protein</fullName>
    </submittedName>
</protein>